<organism evidence="8 9">
    <name type="scientific">Cymbomonas tetramitiformis</name>
    <dbReference type="NCBI Taxonomy" id="36881"/>
    <lineage>
        <taxon>Eukaryota</taxon>
        <taxon>Viridiplantae</taxon>
        <taxon>Chlorophyta</taxon>
        <taxon>Pyramimonadophyceae</taxon>
        <taxon>Pyramimonadales</taxon>
        <taxon>Pyramimonadaceae</taxon>
        <taxon>Cymbomonas</taxon>
    </lineage>
</organism>
<dbReference type="PANTHER" id="PTHR47972">
    <property type="entry name" value="KINESIN-LIKE PROTEIN KLP-3"/>
    <property type="match status" value="1"/>
</dbReference>
<evidence type="ECO:0000256" key="4">
    <source>
        <dbReference type="PROSITE-ProRule" id="PRU00283"/>
    </source>
</evidence>
<dbReference type="InterPro" id="IPR027417">
    <property type="entry name" value="P-loop_NTPase"/>
</dbReference>
<protein>
    <recommendedName>
        <fullName evidence="7">Kinesin motor domain-containing protein</fullName>
    </recommendedName>
</protein>
<dbReference type="InterPro" id="IPR027640">
    <property type="entry name" value="Kinesin-like_fam"/>
</dbReference>
<feature type="compositionally biased region" description="Low complexity" evidence="6">
    <location>
        <begin position="1163"/>
        <end position="1180"/>
    </location>
</feature>
<keyword evidence="5" id="KW-0175">Coiled coil</keyword>
<dbReference type="GO" id="GO:0015630">
    <property type="term" value="C:microtubule cytoskeleton"/>
    <property type="evidence" value="ECO:0007669"/>
    <property type="project" value="TreeGrafter"/>
</dbReference>
<proteinExistence type="inferred from homology"/>
<dbReference type="GO" id="GO:0008017">
    <property type="term" value="F:microtubule binding"/>
    <property type="evidence" value="ECO:0007669"/>
    <property type="project" value="InterPro"/>
</dbReference>
<evidence type="ECO:0000256" key="5">
    <source>
        <dbReference type="SAM" id="Coils"/>
    </source>
</evidence>
<feature type="domain" description="Kinesin motor" evidence="7">
    <location>
        <begin position="528"/>
        <end position="822"/>
    </location>
</feature>
<dbReference type="SUPFAM" id="SSF52540">
    <property type="entry name" value="P-loop containing nucleoside triphosphate hydrolases"/>
    <property type="match status" value="1"/>
</dbReference>
<dbReference type="Gene3D" id="3.40.850.10">
    <property type="entry name" value="Kinesin motor domain"/>
    <property type="match status" value="2"/>
</dbReference>
<feature type="compositionally biased region" description="Polar residues" evidence="6">
    <location>
        <begin position="887"/>
        <end position="898"/>
    </location>
</feature>
<dbReference type="AlphaFoldDB" id="A0AAE0ESV7"/>
<feature type="compositionally biased region" description="Polar residues" evidence="6">
    <location>
        <begin position="210"/>
        <end position="219"/>
    </location>
</feature>
<feature type="binding site" evidence="4">
    <location>
        <begin position="617"/>
        <end position="624"/>
    </location>
    <ligand>
        <name>ATP</name>
        <dbReference type="ChEBI" id="CHEBI:30616"/>
    </ligand>
</feature>
<dbReference type="Proteomes" id="UP001190700">
    <property type="component" value="Unassembled WGS sequence"/>
</dbReference>
<comment type="caution">
    <text evidence="8">The sequence shown here is derived from an EMBL/GenBank/DDBJ whole genome shotgun (WGS) entry which is preliminary data.</text>
</comment>
<dbReference type="GO" id="GO:0003777">
    <property type="term" value="F:microtubule motor activity"/>
    <property type="evidence" value="ECO:0007669"/>
    <property type="project" value="InterPro"/>
</dbReference>
<feature type="region of interest" description="Disordered" evidence="6">
    <location>
        <begin position="1"/>
        <end position="95"/>
    </location>
</feature>
<sequence length="1216" mass="130756">MEDTLENNALRRRMPLQATTNISRVDMWSAPSPERDKQRISAREDVKGYRKTSSPHRSFHKPSADLLFPKSVTADSGAHPTESPAPHQDSNSAGDVVRVDPLTTAGAPLLQQGDEAGLRAHVAELERSVAVAAQQLEEQTSRYEQERQRVRLLVRALESRSQGAAAKDLDAKSTLAVQEMEAVQQEAAVARQEAETLREKLKKAEDEANATRQNVQSLSEKLATAEVEAKNAEDEANATRQKAQSLSEKLATAEVEASEARLQGAAAQEEAATARQQAVIAQRTAAGGQEKVAAAQEAASRLRQQVAVAWGERDVAREAAQKSEELRQAAREAQEEADVAKKELSVVQQELMLAQREAIVARESLEVAQPCGREEEARVEEARVECAAMSERLTTARDEAAVFGQEAVAARDEAASARSQLSHMQGDHASLVAKLESGEVRKAELEALVTSLSTELQALHAQVTSATALISRESIASPTAQDASSSQRQLLTTVEQLSTEHAALKQRYLDEAHQRRHLYNELMEMRGNIRVFCRCRPLSSAEMHAGDDSAITFDPQRRSELSLRTGASAASKKEVLRRFHFDRIYPPESTQAEVFQDAAPVVTSVLDGYNTCILAYGQTGTGKTYTIWGSASGDSRGVNARTLEALFSRAEERQQEVEYSFHVSMLEVYNEQLRDLLPRDDKPCKLEVRQGNGEVQGLQEVGPLQGGMEEVRTLLSGERTSAKLWLVDLAGSERLSRTEASGQRLKEAQHINKSLSALGDCIAALSSKSAHIPYRNSKLTQLLQDSLGGDAKTLMFVQASPALPDAAETLCSLNFAARAKAVDTGPAKRHADGGSGQMKLDLSAAQKKVEELQAEKAQTSIVASALKQQLEDLSAAQKKVEELQAEKAQTSTEASALKQQLEEERRSREALEERVRELRNSPAWSTSGCTSVARYTGLAPPAVTGDPRGGRVAFEFGTSSMADISPTAATTVAKPPHSSMPVEDAAPPPNLIVPAAPPPNLVVAPAPPANPIVPVTPHPSLTAAASPFSKPKEAESATPLNSVMATAPSPIRKKRRALSTATPGKWGLPRILEDEAPGAGLGAIRGTPRRMSVAPSPGPLLPDDRPLTACAPEPEVPSGENTKRWALKRKLAEPPDAEKPHPGAGLAPHKRVKAEGGVPRSNAPATTGSTLSATAAMTTANRGAIRVPSKEKPSAMASGATRIGSGWNSNWNSKYK</sequence>
<feature type="compositionally biased region" description="Polar residues" evidence="6">
    <location>
        <begin position="238"/>
        <end position="247"/>
    </location>
</feature>
<feature type="compositionally biased region" description="Basic and acidic residues" evidence="6">
    <location>
        <begin position="1130"/>
        <end position="1141"/>
    </location>
</feature>
<dbReference type="PRINTS" id="PR00380">
    <property type="entry name" value="KINESINHEAVY"/>
</dbReference>
<dbReference type="EMBL" id="LGRX02033944">
    <property type="protein sequence ID" value="KAK3239346.1"/>
    <property type="molecule type" value="Genomic_DNA"/>
</dbReference>
<dbReference type="SMART" id="SM00129">
    <property type="entry name" value="KISc"/>
    <property type="match status" value="1"/>
</dbReference>
<keyword evidence="1 4" id="KW-0547">Nucleotide-binding</keyword>
<feature type="region of interest" description="Disordered" evidence="6">
    <location>
        <begin position="1051"/>
        <end position="1216"/>
    </location>
</feature>
<feature type="compositionally biased region" description="Basic and acidic residues" evidence="6">
    <location>
        <begin position="33"/>
        <end position="48"/>
    </location>
</feature>
<comment type="similarity">
    <text evidence="4">Belongs to the TRAFAC class myosin-kinesin ATPase superfamily. Kinesin family.</text>
</comment>
<keyword evidence="2 4" id="KW-0067">ATP-binding</keyword>
<feature type="compositionally biased region" description="Polar residues" evidence="6">
    <location>
        <begin position="1206"/>
        <end position="1216"/>
    </location>
</feature>
<feature type="region of interest" description="Disordered" evidence="6">
    <location>
        <begin position="884"/>
        <end position="905"/>
    </location>
</feature>
<evidence type="ECO:0000256" key="1">
    <source>
        <dbReference type="ARBA" id="ARBA00022741"/>
    </source>
</evidence>
<reference evidence="8 9" key="1">
    <citation type="journal article" date="2015" name="Genome Biol. Evol.">
        <title>Comparative Genomics of a Bacterivorous Green Alga Reveals Evolutionary Causalities and Consequences of Phago-Mixotrophic Mode of Nutrition.</title>
        <authorList>
            <person name="Burns J.A."/>
            <person name="Paasch A."/>
            <person name="Narechania A."/>
            <person name="Kim E."/>
        </authorList>
    </citation>
    <scope>NUCLEOTIDE SEQUENCE [LARGE SCALE GENOMIC DNA]</scope>
    <source>
        <strain evidence="8 9">PLY_AMNH</strain>
    </source>
</reference>
<evidence type="ECO:0000256" key="3">
    <source>
        <dbReference type="ARBA" id="ARBA00023175"/>
    </source>
</evidence>
<keyword evidence="9" id="KW-1185">Reference proteome</keyword>
<feature type="compositionally biased region" description="Basic residues" evidence="6">
    <location>
        <begin position="49"/>
        <end position="60"/>
    </location>
</feature>
<evidence type="ECO:0000313" key="9">
    <source>
        <dbReference type="Proteomes" id="UP001190700"/>
    </source>
</evidence>
<evidence type="ECO:0000256" key="2">
    <source>
        <dbReference type="ARBA" id="ARBA00022840"/>
    </source>
</evidence>
<name>A0AAE0ESV7_9CHLO</name>
<keyword evidence="3 4" id="KW-0505">Motor protein</keyword>
<evidence type="ECO:0000313" key="8">
    <source>
        <dbReference type="EMBL" id="KAK3239346.1"/>
    </source>
</evidence>
<dbReference type="GO" id="GO:0005524">
    <property type="term" value="F:ATP binding"/>
    <property type="evidence" value="ECO:0007669"/>
    <property type="project" value="UniProtKB-UniRule"/>
</dbReference>
<evidence type="ECO:0000256" key="6">
    <source>
        <dbReference type="SAM" id="MobiDB-lite"/>
    </source>
</evidence>
<dbReference type="InterPro" id="IPR019821">
    <property type="entry name" value="Kinesin_motor_CS"/>
</dbReference>
<dbReference type="PANTHER" id="PTHR47972:SF35">
    <property type="entry name" value="KINESIN-LIKE PROTEIN KIN-14Q"/>
    <property type="match status" value="1"/>
</dbReference>
<feature type="coiled-coil region" evidence="5">
    <location>
        <begin position="312"/>
        <end position="399"/>
    </location>
</feature>
<feature type="region of interest" description="Disordered" evidence="6">
    <location>
        <begin position="200"/>
        <end position="250"/>
    </location>
</feature>
<dbReference type="Pfam" id="PF00225">
    <property type="entry name" value="Kinesin"/>
    <property type="match status" value="2"/>
</dbReference>
<dbReference type="PROSITE" id="PS50067">
    <property type="entry name" value="KINESIN_MOTOR_2"/>
    <property type="match status" value="1"/>
</dbReference>
<dbReference type="InterPro" id="IPR036961">
    <property type="entry name" value="Kinesin_motor_dom_sf"/>
</dbReference>
<gene>
    <name evidence="8" type="ORF">CYMTET_50726</name>
</gene>
<dbReference type="GO" id="GO:0007018">
    <property type="term" value="P:microtubule-based movement"/>
    <property type="evidence" value="ECO:0007669"/>
    <property type="project" value="InterPro"/>
</dbReference>
<dbReference type="PROSITE" id="PS00411">
    <property type="entry name" value="KINESIN_MOTOR_1"/>
    <property type="match status" value="1"/>
</dbReference>
<dbReference type="InterPro" id="IPR001752">
    <property type="entry name" value="Kinesin_motor_dom"/>
</dbReference>
<accession>A0AAE0ESV7</accession>
<evidence type="ECO:0000259" key="7">
    <source>
        <dbReference type="PROSITE" id="PS50067"/>
    </source>
</evidence>